<protein>
    <recommendedName>
        <fullName evidence="4">DUF4245 domain-containing protein</fullName>
    </recommendedName>
</protein>
<proteinExistence type="predicted"/>
<keyword evidence="1" id="KW-0812">Transmembrane</keyword>
<dbReference type="Proteomes" id="UP000218965">
    <property type="component" value="Chromosome"/>
</dbReference>
<evidence type="ECO:0000313" key="3">
    <source>
        <dbReference type="Proteomes" id="UP000218965"/>
    </source>
</evidence>
<reference evidence="2 3" key="2">
    <citation type="submission" date="2016-01" db="EMBL/GenBank/DDBJ databases">
        <title>Microcella alkaliphila JAM AC0309 whole genome shotgun sequence.</title>
        <authorList>
            <person name="Kurata A."/>
            <person name="Hirose Y."/>
            <person name="Kishimoto N."/>
            <person name="Kobayashi T."/>
        </authorList>
    </citation>
    <scope>NUCLEOTIDE SEQUENCE [LARGE SCALE GENOMIC DNA]</scope>
    <source>
        <strain evidence="2 3">JAM AC0309</strain>
    </source>
</reference>
<dbReference type="AlphaFoldDB" id="A0A0U5B798"/>
<dbReference type="KEGG" id="malk:MalAC0309_0866"/>
<dbReference type="EMBL" id="AP017315">
    <property type="protein sequence ID" value="BAU31732.1"/>
    <property type="molecule type" value="Genomic_DNA"/>
</dbReference>
<dbReference type="InterPro" id="IPR025339">
    <property type="entry name" value="DUF4245"/>
</dbReference>
<evidence type="ECO:0000256" key="1">
    <source>
        <dbReference type="SAM" id="Phobius"/>
    </source>
</evidence>
<evidence type="ECO:0008006" key="4">
    <source>
        <dbReference type="Google" id="ProtNLM"/>
    </source>
</evidence>
<keyword evidence="1" id="KW-1133">Transmembrane helix</keyword>
<evidence type="ECO:0000313" key="2">
    <source>
        <dbReference type="EMBL" id="BAU31732.1"/>
    </source>
</evidence>
<feature type="transmembrane region" description="Helical" evidence="1">
    <location>
        <begin position="41"/>
        <end position="62"/>
    </location>
</feature>
<dbReference type="RefSeq" id="WP_096420930.1">
    <property type="nucleotide sequence ID" value="NZ_AP017315.1"/>
</dbReference>
<sequence>MTDPATGRPIVAELGRPETAEEKAARVAANRAKRRANQTTINLILSVAASLLVVLFLIVVVVREAPTPPPIDYRATADELVAGTDFDIVAPVVPPSWWVNRAGLTASGGVTEWYVGFITDPEPTRAGFVALLQGFDANPTWLAEQLRQPRTTGDEVEIGGVTWTLYDRRGNSQLENRQYALVTETESSTIVLFGTAEEADFTLLATSIAGELTAP</sequence>
<dbReference type="Pfam" id="PF14030">
    <property type="entry name" value="DUF4245"/>
    <property type="match status" value="1"/>
</dbReference>
<name>A0A0U5B798_9MICO</name>
<organism evidence="2 3">
    <name type="scientific">Microcella alkaliphila</name>
    <dbReference type="NCBI Taxonomy" id="279828"/>
    <lineage>
        <taxon>Bacteria</taxon>
        <taxon>Bacillati</taxon>
        <taxon>Actinomycetota</taxon>
        <taxon>Actinomycetes</taxon>
        <taxon>Micrococcales</taxon>
        <taxon>Microbacteriaceae</taxon>
        <taxon>Microcella</taxon>
    </lineage>
</organism>
<keyword evidence="1" id="KW-0472">Membrane</keyword>
<gene>
    <name evidence="2" type="ORF">MalAC0309_0866</name>
</gene>
<reference evidence="3" key="1">
    <citation type="submission" date="2015-12" db="EMBL/GenBank/DDBJ databases">
        <authorList>
            <person name="Shamseldin A."/>
            <person name="Moawad H."/>
            <person name="Abd El-Rahim W.M."/>
            <person name="Sadowsky M.J."/>
        </authorList>
    </citation>
    <scope>NUCLEOTIDE SEQUENCE [LARGE SCALE GENOMIC DNA]</scope>
    <source>
        <strain evidence="3">JAM AC0309</strain>
    </source>
</reference>
<dbReference type="OrthoDB" id="4801970at2"/>
<accession>A0A0U5B798</accession>